<dbReference type="EMBL" id="CM055092">
    <property type="protein sequence ID" value="KAJ7568796.1"/>
    <property type="molecule type" value="Genomic_DNA"/>
</dbReference>
<name>A0ACC2EQN8_DIPCM</name>
<dbReference type="Proteomes" id="UP001162992">
    <property type="component" value="Chromosome 1"/>
</dbReference>
<sequence>MGMGHGSHGRRPAVGRSPFSKSGVKQQQQQHKKKKGPLHLHAKGIDKSKKKKPKTVSIKNQIRSVERLLKKNLPREIKDAQEKRLAELKKEADLHATSELERKMAVRYRKVKFFERRKIERMIRRLEKQQRVLADQVVAENSEQAENISQQLAQLQEDLEYVRFFPKTEKYVSLFMGNEDDSVAARRIVLREKIKVNLAAAAATGVELEETGSEDDLQLDISEDDFFLSGKESGDADADDEWTDKSLRFEERKLKEKLPPQNLKPFAKKFKEYGSQSLANLGMNMDIPRKAFTNLSATGKFHITKTAKMVGPTSHGKAYSSSMVQSNNHSFDRHKGIGGNTKYHKPSRFTRTKTTSSGTSSDILSNGIDKARDGQLPTSGSDLQQKRKRKRSRPKKKK</sequence>
<gene>
    <name evidence="1" type="ORF">O6H91_01G048900</name>
</gene>
<proteinExistence type="predicted"/>
<protein>
    <submittedName>
        <fullName evidence="1">Uncharacterized protein</fullName>
    </submittedName>
</protein>
<reference evidence="2" key="1">
    <citation type="journal article" date="2024" name="Proc. Natl. Acad. Sci. U.S.A.">
        <title>Extraordinary preservation of gene collinearity over three hundred million years revealed in homosporous lycophytes.</title>
        <authorList>
            <person name="Li C."/>
            <person name="Wickell D."/>
            <person name="Kuo L.Y."/>
            <person name="Chen X."/>
            <person name="Nie B."/>
            <person name="Liao X."/>
            <person name="Peng D."/>
            <person name="Ji J."/>
            <person name="Jenkins J."/>
            <person name="Williams M."/>
            <person name="Shu S."/>
            <person name="Plott C."/>
            <person name="Barry K."/>
            <person name="Rajasekar S."/>
            <person name="Grimwood J."/>
            <person name="Han X."/>
            <person name="Sun S."/>
            <person name="Hou Z."/>
            <person name="He W."/>
            <person name="Dai G."/>
            <person name="Sun C."/>
            <person name="Schmutz J."/>
            <person name="Leebens-Mack J.H."/>
            <person name="Li F.W."/>
            <person name="Wang L."/>
        </authorList>
    </citation>
    <scope>NUCLEOTIDE SEQUENCE [LARGE SCALE GENOMIC DNA]</scope>
    <source>
        <strain evidence="2">cv. PW_Plant_1</strain>
    </source>
</reference>
<comment type="caution">
    <text evidence="1">The sequence shown here is derived from an EMBL/GenBank/DDBJ whole genome shotgun (WGS) entry which is preliminary data.</text>
</comment>
<accession>A0ACC2EQN8</accession>
<organism evidence="1 2">
    <name type="scientific">Diphasiastrum complanatum</name>
    <name type="common">Issler's clubmoss</name>
    <name type="synonym">Lycopodium complanatum</name>
    <dbReference type="NCBI Taxonomy" id="34168"/>
    <lineage>
        <taxon>Eukaryota</taxon>
        <taxon>Viridiplantae</taxon>
        <taxon>Streptophyta</taxon>
        <taxon>Embryophyta</taxon>
        <taxon>Tracheophyta</taxon>
        <taxon>Lycopodiopsida</taxon>
        <taxon>Lycopodiales</taxon>
        <taxon>Lycopodiaceae</taxon>
        <taxon>Lycopodioideae</taxon>
        <taxon>Diphasiastrum</taxon>
    </lineage>
</organism>
<evidence type="ECO:0000313" key="2">
    <source>
        <dbReference type="Proteomes" id="UP001162992"/>
    </source>
</evidence>
<keyword evidence="2" id="KW-1185">Reference proteome</keyword>
<evidence type="ECO:0000313" key="1">
    <source>
        <dbReference type="EMBL" id="KAJ7568796.1"/>
    </source>
</evidence>